<evidence type="ECO:0000313" key="3">
    <source>
        <dbReference type="Proteomes" id="UP000724874"/>
    </source>
</evidence>
<evidence type="ECO:0000313" key="2">
    <source>
        <dbReference type="EMBL" id="KAF8870753.1"/>
    </source>
</evidence>
<evidence type="ECO:0000256" key="1">
    <source>
        <dbReference type="SAM" id="MobiDB-lite"/>
    </source>
</evidence>
<protein>
    <submittedName>
        <fullName evidence="2">Uncharacterized protein</fullName>
    </submittedName>
</protein>
<feature type="region of interest" description="Disordered" evidence="1">
    <location>
        <begin position="320"/>
        <end position="361"/>
    </location>
</feature>
<feature type="compositionally biased region" description="Acidic residues" evidence="1">
    <location>
        <begin position="321"/>
        <end position="330"/>
    </location>
</feature>
<feature type="compositionally biased region" description="Acidic residues" evidence="1">
    <location>
        <begin position="18"/>
        <end position="28"/>
    </location>
</feature>
<reference evidence="2" key="1">
    <citation type="submission" date="2020-11" db="EMBL/GenBank/DDBJ databases">
        <authorList>
            <consortium name="DOE Joint Genome Institute"/>
            <person name="Ahrendt S."/>
            <person name="Riley R."/>
            <person name="Andreopoulos W."/>
            <person name="LaButti K."/>
            <person name="Pangilinan J."/>
            <person name="Ruiz-duenas F.J."/>
            <person name="Barrasa J.M."/>
            <person name="Sanchez-Garcia M."/>
            <person name="Camarero S."/>
            <person name="Miyauchi S."/>
            <person name="Serrano A."/>
            <person name="Linde D."/>
            <person name="Babiker R."/>
            <person name="Drula E."/>
            <person name="Ayuso-Fernandez I."/>
            <person name="Pacheco R."/>
            <person name="Padilla G."/>
            <person name="Ferreira P."/>
            <person name="Barriuso J."/>
            <person name="Kellner H."/>
            <person name="Castanera R."/>
            <person name="Alfaro M."/>
            <person name="Ramirez L."/>
            <person name="Pisabarro A.G."/>
            <person name="Kuo A."/>
            <person name="Tritt A."/>
            <person name="Lipzen A."/>
            <person name="He G."/>
            <person name="Yan M."/>
            <person name="Ng V."/>
            <person name="Cullen D."/>
            <person name="Martin F."/>
            <person name="Rosso M.-N."/>
            <person name="Henrissat B."/>
            <person name="Hibbett D."/>
            <person name="Martinez A.T."/>
            <person name="Grigoriev I.V."/>
        </authorList>
    </citation>
    <scope>NUCLEOTIDE SEQUENCE</scope>
    <source>
        <strain evidence="2">AH 44721</strain>
    </source>
</reference>
<dbReference type="AlphaFoldDB" id="A0A9P5TEQ6"/>
<organism evidence="2 3">
    <name type="scientific">Gymnopilus junonius</name>
    <name type="common">Spectacular rustgill mushroom</name>
    <name type="synonym">Gymnopilus spectabilis subsp. junonius</name>
    <dbReference type="NCBI Taxonomy" id="109634"/>
    <lineage>
        <taxon>Eukaryota</taxon>
        <taxon>Fungi</taxon>
        <taxon>Dikarya</taxon>
        <taxon>Basidiomycota</taxon>
        <taxon>Agaricomycotina</taxon>
        <taxon>Agaricomycetes</taxon>
        <taxon>Agaricomycetidae</taxon>
        <taxon>Agaricales</taxon>
        <taxon>Agaricineae</taxon>
        <taxon>Hymenogastraceae</taxon>
        <taxon>Gymnopilus</taxon>
    </lineage>
</organism>
<feature type="compositionally biased region" description="Basic and acidic residues" evidence="1">
    <location>
        <begin position="398"/>
        <end position="408"/>
    </location>
</feature>
<feature type="region of interest" description="Disordered" evidence="1">
    <location>
        <begin position="388"/>
        <end position="408"/>
    </location>
</feature>
<comment type="caution">
    <text evidence="2">The sequence shown here is derived from an EMBL/GenBank/DDBJ whole genome shotgun (WGS) entry which is preliminary data.</text>
</comment>
<dbReference type="Proteomes" id="UP000724874">
    <property type="component" value="Unassembled WGS sequence"/>
</dbReference>
<accession>A0A9P5TEQ6</accession>
<feature type="compositionally biased region" description="Acidic residues" evidence="1">
    <location>
        <begin position="343"/>
        <end position="356"/>
    </location>
</feature>
<feature type="region of interest" description="Disordered" evidence="1">
    <location>
        <begin position="1"/>
        <end position="31"/>
    </location>
</feature>
<name>A0A9P5TEQ6_GYMJU</name>
<sequence length="408" mass="44073">MSATTPLKPLRIPQVPDADPESESDSEEFVYQPSNDHHTVLTLDDDDDDDAVATFIYPTIVESLSTECQPESLEVASININAPVSDDLQPCDDAFAPAESLKDDYSFSVPEDNGCTTVFEAPIDSLDVADVEEKVISFEETSPIISSDPVIVQHLEDGAEAQEVAPVEEISSAGSPDFATAEPLEDVAEVEEQIVPVTEASPPVPQDLAAVEPLENKVGAEECIIPVDEALLTVPTDLATVEPLEESKHASEEVFAQGYADEVPISSPESSAEIEEQMKEYVPSLFQTGDASIVSFISDQPLETSRDDDDASVLETSIQEPIEEAMEEQVQDTPPAPPTNTELVEEVQDDDQEAESQLENGVMQAGQEIDSEAGNMKEKFQTTLAVPPFPDVLSGEVPEDKDFLAPHN</sequence>
<proteinExistence type="predicted"/>
<gene>
    <name evidence="2" type="ORF">CPB84DRAFT_829284</name>
</gene>
<dbReference type="EMBL" id="JADNYJ010000336">
    <property type="protein sequence ID" value="KAF8870753.1"/>
    <property type="molecule type" value="Genomic_DNA"/>
</dbReference>
<keyword evidence="3" id="KW-1185">Reference proteome</keyword>